<keyword evidence="2" id="KW-1003">Cell membrane</keyword>
<dbReference type="eggNOG" id="arCOG00009">
    <property type="taxonomic scope" value="Archaea"/>
</dbReference>
<feature type="transmembrane region" description="Helical" evidence="6">
    <location>
        <begin position="319"/>
        <end position="336"/>
    </location>
</feature>
<evidence type="ECO:0000313" key="8">
    <source>
        <dbReference type="Proteomes" id="UP000000262"/>
    </source>
</evidence>
<keyword evidence="4 6" id="KW-1133">Transmembrane helix</keyword>
<comment type="subcellular location">
    <subcellularLocation>
        <location evidence="1">Cell membrane</location>
        <topology evidence="1">Multi-pass membrane protein</topology>
    </subcellularLocation>
</comment>
<evidence type="ECO:0000313" key="7">
    <source>
        <dbReference type="EMBL" id="ABU81755.1"/>
    </source>
</evidence>
<dbReference type="Pfam" id="PF13520">
    <property type="entry name" value="AA_permease_2"/>
    <property type="match status" value="1"/>
</dbReference>
<evidence type="ECO:0000256" key="2">
    <source>
        <dbReference type="ARBA" id="ARBA00022475"/>
    </source>
</evidence>
<feature type="transmembrane region" description="Helical" evidence="6">
    <location>
        <begin position="271"/>
        <end position="298"/>
    </location>
</feature>
<keyword evidence="3 6" id="KW-0812">Transmembrane</keyword>
<reference evidence="7 8" key="1">
    <citation type="journal article" date="2008" name="Genome Biol.">
        <title>A genomic analysis of the archaeal system Ignicoccus hospitalis-Nanoarchaeum equitans.</title>
        <authorList>
            <person name="Podar M."/>
            <person name="Anderson I."/>
            <person name="Makarova K.S."/>
            <person name="Elkins J.G."/>
            <person name="Ivanova N."/>
            <person name="Wall M.A."/>
            <person name="Lykidis A."/>
            <person name="Mavromatis K."/>
            <person name="Sun H."/>
            <person name="Hudson M.E."/>
            <person name="Chen W."/>
            <person name="Deciu C."/>
            <person name="Hutchison D."/>
            <person name="Eads J.R."/>
            <person name="Anderson A."/>
            <person name="Fernandes F."/>
            <person name="Szeto E."/>
            <person name="Lapidus A."/>
            <person name="Kyrpides N.C."/>
            <person name="Saier M.H.Jr."/>
            <person name="Richardson P.M."/>
            <person name="Rachel R."/>
            <person name="Huber H."/>
            <person name="Eisen J.A."/>
            <person name="Koonin E.V."/>
            <person name="Keller M."/>
            <person name="Stetter K.O."/>
        </authorList>
    </citation>
    <scope>NUCLEOTIDE SEQUENCE [LARGE SCALE GENOMIC DNA]</scope>
    <source>
        <strain evidence="8">KIN4/I / DSM 18386 / JCM 14125</strain>
    </source>
</reference>
<dbReference type="PANTHER" id="PTHR42770:SF11">
    <property type="entry name" value="INNER MEMBRANE TRANSPORT PROTEIN YBAT"/>
    <property type="match status" value="1"/>
</dbReference>
<feature type="transmembrane region" description="Helical" evidence="6">
    <location>
        <begin position="79"/>
        <end position="112"/>
    </location>
</feature>
<dbReference type="STRING" id="453591.Igni_0573"/>
<dbReference type="InterPro" id="IPR002293">
    <property type="entry name" value="AA/rel_permease1"/>
</dbReference>
<dbReference type="HOGENOM" id="CLU_007946_15_2_2"/>
<dbReference type="PANTHER" id="PTHR42770">
    <property type="entry name" value="AMINO ACID TRANSPORTER-RELATED"/>
    <property type="match status" value="1"/>
</dbReference>
<feature type="transmembrane region" description="Helical" evidence="6">
    <location>
        <begin position="182"/>
        <end position="200"/>
    </location>
</feature>
<evidence type="ECO:0000256" key="5">
    <source>
        <dbReference type="ARBA" id="ARBA00023136"/>
    </source>
</evidence>
<dbReference type="AlphaFoldDB" id="A8AA03"/>
<dbReference type="PIRSF" id="PIRSF006060">
    <property type="entry name" value="AA_transporter"/>
    <property type="match status" value="1"/>
</dbReference>
<feature type="transmembrane region" description="Helical" evidence="6">
    <location>
        <begin position="9"/>
        <end position="28"/>
    </location>
</feature>
<dbReference type="KEGG" id="iho:Igni_0573"/>
<dbReference type="OrthoDB" id="21417at2157"/>
<feature type="transmembrane region" description="Helical" evidence="6">
    <location>
        <begin position="342"/>
        <end position="359"/>
    </location>
</feature>
<feature type="transmembrane region" description="Helical" evidence="6">
    <location>
        <begin position="40"/>
        <end position="58"/>
    </location>
</feature>
<dbReference type="GeneID" id="5562386"/>
<feature type="transmembrane region" description="Helical" evidence="6">
    <location>
        <begin position="118"/>
        <end position="137"/>
    </location>
</feature>
<evidence type="ECO:0000256" key="4">
    <source>
        <dbReference type="ARBA" id="ARBA00022989"/>
    </source>
</evidence>
<name>A8AA03_IGNH4</name>
<dbReference type="PhylomeDB" id="A8AA03"/>
<dbReference type="RefSeq" id="WP_011998607.1">
    <property type="nucleotide sequence ID" value="NC_009776.1"/>
</dbReference>
<evidence type="ECO:0000256" key="3">
    <source>
        <dbReference type="ARBA" id="ARBA00022692"/>
    </source>
</evidence>
<dbReference type="EMBL" id="CP000816">
    <property type="protein sequence ID" value="ABU81755.1"/>
    <property type="molecule type" value="Genomic_DNA"/>
</dbReference>
<dbReference type="GO" id="GO:0022857">
    <property type="term" value="F:transmembrane transporter activity"/>
    <property type="evidence" value="ECO:0007669"/>
    <property type="project" value="InterPro"/>
</dbReference>
<feature type="transmembrane region" description="Helical" evidence="6">
    <location>
        <begin position="371"/>
        <end position="389"/>
    </location>
</feature>
<dbReference type="GO" id="GO:0005886">
    <property type="term" value="C:plasma membrane"/>
    <property type="evidence" value="ECO:0007669"/>
    <property type="project" value="UniProtKB-SubCell"/>
</dbReference>
<evidence type="ECO:0000256" key="6">
    <source>
        <dbReference type="SAM" id="Phobius"/>
    </source>
</evidence>
<keyword evidence="8" id="KW-1185">Reference proteome</keyword>
<accession>A8AA03</accession>
<dbReference type="Gene3D" id="1.20.1740.10">
    <property type="entry name" value="Amino acid/polyamine transporter I"/>
    <property type="match status" value="1"/>
</dbReference>
<dbReference type="Proteomes" id="UP000000262">
    <property type="component" value="Chromosome"/>
</dbReference>
<proteinExistence type="predicted"/>
<feature type="transmembrane region" description="Helical" evidence="6">
    <location>
        <begin position="395"/>
        <end position="415"/>
    </location>
</feature>
<gene>
    <name evidence="7" type="ordered locus">Igni_0573</name>
</gene>
<evidence type="ECO:0000256" key="1">
    <source>
        <dbReference type="ARBA" id="ARBA00004651"/>
    </source>
</evidence>
<feature type="transmembrane region" description="Helical" evidence="6">
    <location>
        <begin position="220"/>
        <end position="240"/>
    </location>
</feature>
<protein>
    <submittedName>
        <fullName evidence="7">Amino acid permease-associated region</fullName>
    </submittedName>
</protein>
<feature type="transmembrane region" description="Helical" evidence="6">
    <location>
        <begin position="149"/>
        <end position="170"/>
    </location>
</feature>
<organism evidence="7 8">
    <name type="scientific">Ignicoccus hospitalis (strain KIN4/I / DSM 18386 / JCM 14125)</name>
    <dbReference type="NCBI Taxonomy" id="453591"/>
    <lineage>
        <taxon>Archaea</taxon>
        <taxon>Thermoproteota</taxon>
        <taxon>Thermoprotei</taxon>
        <taxon>Desulfurococcales</taxon>
        <taxon>Desulfurococcaceae</taxon>
        <taxon>Ignicoccus</taxon>
    </lineage>
</organism>
<dbReference type="InterPro" id="IPR050367">
    <property type="entry name" value="APC_superfamily"/>
</dbReference>
<sequence length="442" mass="46729">MRELGLAEAVALGVGIIIGASIFSLAGVGVKLAGPNLPEAFALSAAYAFLIAYSYAKLSRKFISNAGPVEYVVRAFGDNLLVGTLALIYWLNFVFSISLFTYTIAGYALGALGLADDAFLFSISQALIISIFVALNFKGSKAVADTELILVIFKLAVLLTLIVLGLRVINPELLKPDASPQGILNALTASSLFLLSYAGFGVITNASENIRDPEKNVPRAIYLSLALSAVVYLGVSIVTVGTTERAKVLEAEEYALAVVAKSAIGSWGPALLTLGAIVSASTALNSALYGGANVAYSLAKKGELPESFDRRVWFGEPEGLYVTAALALAFSLSLNLEGVAEVTTISLILTYISVVLSHWKLRRVVGGNAAVVLTALVVLVFNAIIILSHEFLTNPLAFQASVGTAVGALIFEAFYRSWRKRAIKARTLQGAEGLKRQPVETS</sequence>
<keyword evidence="5 6" id="KW-0472">Membrane</keyword>